<dbReference type="AlphaFoldDB" id="A0A365UE62"/>
<dbReference type="PROSITE" id="PS51471">
    <property type="entry name" value="FE2OG_OXY"/>
    <property type="match status" value="1"/>
</dbReference>
<dbReference type="SMART" id="SM00702">
    <property type="entry name" value="P4Hc"/>
    <property type="match status" value="1"/>
</dbReference>
<sequence>MTSPPPPIDSRTMLTPGDPAPGFRQRSAANPRFVFDSAAGRYLVLCFFGSAADPHAQAALAAAYGRPELFDDDRACFFGVSIDPEDEATGRVANRIPGYRHFWDFDLTASRIYGVAARDAEPAAGPITLARQWVVIDPTMRVIAAIPFRKDRGDITEVMDLLEELPPPARFAGVEIMAPILFLPRVFEPELCRHLIGLYEAQGGEESGFMREIGGRTVGVTDPSFKRRKDYEIEDDALISALQARFLRRVVPEIAKIHQFNATRMERYIVSCYAAEDGGHFSAHRDNTTKGTAHRRFAVSVNLNDDFDGGEVCFPEYGPRSFKAPPGGAVVFSCSLLHKVSKVTRGRRYAFLPFLYDDAAARIREDNARYVGETGSGYRAQTAVQTETSA</sequence>
<dbReference type="GO" id="GO:0051213">
    <property type="term" value="F:dioxygenase activity"/>
    <property type="evidence" value="ECO:0007669"/>
    <property type="project" value="UniProtKB-KW"/>
</dbReference>
<name>A0A365UE62_9RHOB</name>
<feature type="region of interest" description="Disordered" evidence="7">
    <location>
        <begin position="1"/>
        <end position="22"/>
    </location>
</feature>
<dbReference type="InterPro" id="IPR044862">
    <property type="entry name" value="Pro_4_hyd_alph_FE2OG_OXY"/>
</dbReference>
<keyword evidence="3" id="KW-0847">Vitamin C</keyword>
<dbReference type="GO" id="GO:0031418">
    <property type="term" value="F:L-ascorbic acid binding"/>
    <property type="evidence" value="ECO:0007669"/>
    <property type="project" value="UniProtKB-KW"/>
</dbReference>
<dbReference type="GO" id="GO:0016705">
    <property type="term" value="F:oxidoreductase activity, acting on paired donors, with incorporation or reduction of molecular oxygen"/>
    <property type="evidence" value="ECO:0007669"/>
    <property type="project" value="InterPro"/>
</dbReference>
<evidence type="ECO:0000256" key="6">
    <source>
        <dbReference type="ARBA" id="ARBA00023004"/>
    </source>
</evidence>
<evidence type="ECO:0000256" key="4">
    <source>
        <dbReference type="ARBA" id="ARBA00022964"/>
    </source>
</evidence>
<dbReference type="InterPro" id="IPR013766">
    <property type="entry name" value="Thioredoxin_domain"/>
</dbReference>
<dbReference type="SUPFAM" id="SSF52833">
    <property type="entry name" value="Thioredoxin-like"/>
    <property type="match status" value="1"/>
</dbReference>
<reference evidence="10 11" key="1">
    <citation type="submission" date="2018-07" db="EMBL/GenBank/DDBJ databases">
        <title>Rhodosalinus sp. strain E84T genomic sequence and assembly.</title>
        <authorList>
            <person name="Liu Z.-W."/>
            <person name="Lu D.-C."/>
        </authorList>
    </citation>
    <scope>NUCLEOTIDE SEQUENCE [LARGE SCALE GENOMIC DNA]</scope>
    <source>
        <strain evidence="10 11">E84</strain>
    </source>
</reference>
<keyword evidence="4" id="KW-0223">Dioxygenase</keyword>
<accession>A0A365UE62</accession>
<evidence type="ECO:0000256" key="2">
    <source>
        <dbReference type="ARBA" id="ARBA00022723"/>
    </source>
</evidence>
<feature type="domain" description="Thioredoxin" evidence="8">
    <location>
        <begin position="14"/>
        <end position="167"/>
    </location>
</feature>
<dbReference type="SUPFAM" id="SSF51197">
    <property type="entry name" value="Clavaminate synthase-like"/>
    <property type="match status" value="1"/>
</dbReference>
<gene>
    <name evidence="10" type="ORF">DRV85_01255</name>
</gene>
<evidence type="ECO:0000259" key="9">
    <source>
        <dbReference type="PROSITE" id="PS51471"/>
    </source>
</evidence>
<organism evidence="10 11">
    <name type="scientific">Rhodosalinus halophilus</name>
    <dbReference type="NCBI Taxonomy" id="2259333"/>
    <lineage>
        <taxon>Bacteria</taxon>
        <taxon>Pseudomonadati</taxon>
        <taxon>Pseudomonadota</taxon>
        <taxon>Alphaproteobacteria</taxon>
        <taxon>Rhodobacterales</taxon>
        <taxon>Paracoccaceae</taxon>
        <taxon>Rhodosalinus</taxon>
    </lineage>
</organism>
<dbReference type="InterPro" id="IPR005123">
    <property type="entry name" value="Oxoglu/Fe-dep_dioxygenase_dom"/>
</dbReference>
<dbReference type="Proteomes" id="UP000253370">
    <property type="component" value="Unassembled WGS sequence"/>
</dbReference>
<dbReference type="Gene3D" id="3.40.30.10">
    <property type="entry name" value="Glutaredoxin"/>
    <property type="match status" value="1"/>
</dbReference>
<feature type="domain" description="Fe2OG dioxygenase" evidence="9">
    <location>
        <begin position="259"/>
        <end position="358"/>
    </location>
</feature>
<evidence type="ECO:0000256" key="5">
    <source>
        <dbReference type="ARBA" id="ARBA00023002"/>
    </source>
</evidence>
<dbReference type="PROSITE" id="PS51352">
    <property type="entry name" value="THIOREDOXIN_2"/>
    <property type="match status" value="1"/>
</dbReference>
<dbReference type="InterPro" id="IPR006620">
    <property type="entry name" value="Pro_4_hyd_alph"/>
</dbReference>
<keyword evidence="6" id="KW-0408">Iron</keyword>
<evidence type="ECO:0000256" key="7">
    <source>
        <dbReference type="SAM" id="MobiDB-lite"/>
    </source>
</evidence>
<dbReference type="InterPro" id="IPR036249">
    <property type="entry name" value="Thioredoxin-like_sf"/>
</dbReference>
<comment type="cofactor">
    <cofactor evidence="1">
        <name>L-ascorbate</name>
        <dbReference type="ChEBI" id="CHEBI:38290"/>
    </cofactor>
</comment>
<evidence type="ECO:0000256" key="3">
    <source>
        <dbReference type="ARBA" id="ARBA00022896"/>
    </source>
</evidence>
<evidence type="ECO:0000256" key="1">
    <source>
        <dbReference type="ARBA" id="ARBA00001961"/>
    </source>
</evidence>
<proteinExistence type="predicted"/>
<evidence type="ECO:0000259" key="8">
    <source>
        <dbReference type="PROSITE" id="PS51352"/>
    </source>
</evidence>
<keyword evidence="11" id="KW-1185">Reference proteome</keyword>
<protein>
    <submittedName>
        <fullName evidence="10">2OG-Fe(II) oxygenase</fullName>
    </submittedName>
</protein>
<comment type="caution">
    <text evidence="10">The sequence shown here is derived from an EMBL/GenBank/DDBJ whole genome shotgun (WGS) entry which is preliminary data.</text>
</comment>
<keyword evidence="2" id="KW-0479">Metal-binding</keyword>
<dbReference type="OrthoDB" id="255432at2"/>
<evidence type="ECO:0000313" key="10">
    <source>
        <dbReference type="EMBL" id="RBI87745.1"/>
    </source>
</evidence>
<dbReference type="GO" id="GO:0005506">
    <property type="term" value="F:iron ion binding"/>
    <property type="evidence" value="ECO:0007669"/>
    <property type="project" value="InterPro"/>
</dbReference>
<keyword evidence="5" id="KW-0560">Oxidoreductase</keyword>
<dbReference type="EMBL" id="QNTQ01000001">
    <property type="protein sequence ID" value="RBI87745.1"/>
    <property type="molecule type" value="Genomic_DNA"/>
</dbReference>
<dbReference type="Pfam" id="PF13640">
    <property type="entry name" value="2OG-FeII_Oxy_3"/>
    <property type="match status" value="1"/>
</dbReference>
<evidence type="ECO:0000313" key="11">
    <source>
        <dbReference type="Proteomes" id="UP000253370"/>
    </source>
</evidence>
<dbReference type="Gene3D" id="2.60.120.620">
    <property type="entry name" value="q2cbj1_9rhob like domain"/>
    <property type="match status" value="1"/>
</dbReference>